<proteinExistence type="predicted"/>
<keyword evidence="2" id="KW-1185">Reference proteome</keyword>
<dbReference type="AlphaFoldDB" id="A0A510G741"/>
<accession>A0A510G741</accession>
<sequence>MGKKSKSKQNQNNNFSIEVNERFRKETADYLIKKRKDAIITPAL</sequence>
<gene>
    <name evidence="1" type="ORF">RAS_05690</name>
</gene>
<protein>
    <submittedName>
        <fullName evidence="1">Uncharacterized protein</fullName>
    </submittedName>
</protein>
<dbReference type="EMBL" id="AP019563">
    <property type="protein sequence ID" value="BBJ31460.1"/>
    <property type="molecule type" value="Genomic_DNA"/>
</dbReference>
<organism evidence="1 2">
    <name type="scientific">Rickettsia asiatica</name>
    <dbReference type="NCBI Taxonomy" id="238800"/>
    <lineage>
        <taxon>Bacteria</taxon>
        <taxon>Pseudomonadati</taxon>
        <taxon>Pseudomonadota</taxon>
        <taxon>Alphaproteobacteria</taxon>
        <taxon>Rickettsiales</taxon>
        <taxon>Rickettsiaceae</taxon>
        <taxon>Rickettsieae</taxon>
        <taxon>Rickettsia</taxon>
        <taxon>spotted fever group</taxon>
    </lineage>
</organism>
<reference evidence="1 2" key="1">
    <citation type="submission" date="2019-04" db="EMBL/GenBank/DDBJ databases">
        <title>Draft genome sequence of Rickettsia asiatica Maytaro1284.</title>
        <authorList>
            <person name="Thu M."/>
            <person name="Qiu Y."/>
            <person name="Nakao R."/>
        </authorList>
    </citation>
    <scope>NUCLEOTIDE SEQUENCE [LARGE SCALE GENOMIC DNA]</scope>
    <source>
        <strain evidence="1 2">Maytaro1284</strain>
    </source>
</reference>
<name>A0A510G741_9RICK</name>
<dbReference type="Proteomes" id="UP000321183">
    <property type="component" value="Chromosome"/>
</dbReference>
<evidence type="ECO:0000313" key="1">
    <source>
        <dbReference type="EMBL" id="BBJ31460.1"/>
    </source>
</evidence>
<dbReference type="KEGG" id="ras:RAS_05690"/>
<evidence type="ECO:0000313" key="2">
    <source>
        <dbReference type="Proteomes" id="UP000321183"/>
    </source>
</evidence>
<dbReference type="RefSeq" id="WP_269473014.1">
    <property type="nucleotide sequence ID" value="NZ_AP019563.1"/>
</dbReference>